<dbReference type="InterPro" id="IPR002625">
    <property type="entry name" value="Smr_dom"/>
</dbReference>
<evidence type="ECO:0000256" key="2">
    <source>
        <dbReference type="PROSITE-ProRule" id="PRU00708"/>
    </source>
</evidence>
<dbReference type="PROSITE" id="PS50828">
    <property type="entry name" value="SMR"/>
    <property type="match status" value="1"/>
</dbReference>
<dbReference type="InterPro" id="IPR036063">
    <property type="entry name" value="Smr_dom_sf"/>
</dbReference>
<dbReference type="PANTHER" id="PTHR47447:SF17">
    <property type="entry name" value="OS12G0638900 PROTEIN"/>
    <property type="match status" value="1"/>
</dbReference>
<sequence>MSALDKGKQWKAALALLSAMEKATAHYGIGALEENKNEKDDEGGQLGGVNREAKAFKNEESWSFPPPNVYTYASAISSCARCHKVEEAFSILDRMGGDSNSGDNNSDIASDAPLALATATVLPNTWVYNAAMTACVGGSSSSSLNNRGKSQVGWTRNNYQNRLDTVLALLDRMEEDARLRGRNTLPDTISYNIALSAIDNINDAVLSGGKIKVERSSMTIPSLHESESPSLLTDESRSERIVFDLLNRMEKRNIPRDGITYRNAITACKLEPHAALRILDMSLADSTYLDSLSPFSSGRTRRGVAATSLRRIDHHASEMGLIFIVNAALSSCAIAGDMHLVSNLLALMRENMVTPNSATYKHIMKAMGNSGDCASVLSLLNCLQGDAKSNQELLEKYQIDIIGDAKELKLVPIVLEEQHYTAAISVCLQNGELKLAESALQSMKKSGRIKPSEHSLQEFVLAYCRLAMESASQEFKIARKLKSREKKKSKGRLKIKQRVSSSRARAAFDMSRLISMPPTWLLSKLAQACGAAGLWSEARTVLRSMHRDAIHQIQTENNLDALTELNGERDFLVELPGLHRSLLKLCARSGNVTAALWFVDDIQNLASQLRRRNKAAKSMRDDTSSTLVSQFLLAEDSDAAALELQPNISNDSLVTKGNGTNHALLSIQSDGIGMGGEDWKLLMIAASKSGHWKLCLATLQFLQPFVKLTHPKSTSRKALSRRARVDEQDSSQQHLEHAPSPEYLATQYEKMARALTAAVLCFEVRSQYAWAIRSIDDWIEWSGRRPRKEAVVATCRILAARGRGQEVYNLVIKVLKVPESETANENVLGGGLESSYDNVLYREAITALYKNGLYDNADDLYALAVAHGNLPWAVLDEGRKPTKGDKRQLKLDLHGMTTAIAHSAVRVALQKEVQTASWRSTLSEGNPSDNVWDQDVVIVTGKGKKSLQHLRPVLRPEVQRMLQEEFYPPLSTTSIPGNMGALKVPSDDVKAWLTFQRQQKGVRLLAIADVLRDISSGNRLRKTLTKVGSNKNDKDSTSSNPNDSISTKDNL</sequence>
<name>A0A7S1ZJK5_9STRA</name>
<evidence type="ECO:0000313" key="5">
    <source>
        <dbReference type="EMBL" id="CAD9341120.1"/>
    </source>
</evidence>
<dbReference type="Gene3D" id="1.25.40.10">
    <property type="entry name" value="Tetratricopeptide repeat domain"/>
    <property type="match status" value="3"/>
</dbReference>
<feature type="region of interest" description="Disordered" evidence="3">
    <location>
        <begin position="1025"/>
        <end position="1051"/>
    </location>
</feature>
<proteinExistence type="predicted"/>
<keyword evidence="1" id="KW-0677">Repeat</keyword>
<evidence type="ECO:0000256" key="3">
    <source>
        <dbReference type="SAM" id="MobiDB-lite"/>
    </source>
</evidence>
<dbReference type="InterPro" id="IPR011990">
    <property type="entry name" value="TPR-like_helical_dom_sf"/>
</dbReference>
<gene>
    <name evidence="5" type="ORF">DBRI1063_LOCUS16623</name>
</gene>
<protein>
    <recommendedName>
        <fullName evidence="4">Smr domain-containing protein</fullName>
    </recommendedName>
</protein>
<dbReference type="Gene3D" id="3.30.1370.110">
    <property type="match status" value="1"/>
</dbReference>
<dbReference type="SUPFAM" id="SSF160443">
    <property type="entry name" value="SMR domain-like"/>
    <property type="match status" value="1"/>
</dbReference>
<dbReference type="EMBL" id="HBGN01025916">
    <property type="protein sequence ID" value="CAD9341120.1"/>
    <property type="molecule type" value="Transcribed_RNA"/>
</dbReference>
<dbReference type="SMART" id="SM00463">
    <property type="entry name" value="SMR"/>
    <property type="match status" value="1"/>
</dbReference>
<evidence type="ECO:0000256" key="1">
    <source>
        <dbReference type="ARBA" id="ARBA00022737"/>
    </source>
</evidence>
<evidence type="ECO:0000259" key="4">
    <source>
        <dbReference type="PROSITE" id="PS50828"/>
    </source>
</evidence>
<dbReference type="InterPro" id="IPR002885">
    <property type="entry name" value="PPR_rpt"/>
</dbReference>
<feature type="region of interest" description="Disordered" evidence="3">
    <location>
        <begin position="717"/>
        <end position="739"/>
    </location>
</feature>
<accession>A0A7S1ZJK5</accession>
<dbReference type="PROSITE" id="PS51375">
    <property type="entry name" value="PPR"/>
    <property type="match status" value="1"/>
</dbReference>
<organism evidence="5">
    <name type="scientific">Ditylum brightwellii</name>
    <dbReference type="NCBI Taxonomy" id="49249"/>
    <lineage>
        <taxon>Eukaryota</taxon>
        <taxon>Sar</taxon>
        <taxon>Stramenopiles</taxon>
        <taxon>Ochrophyta</taxon>
        <taxon>Bacillariophyta</taxon>
        <taxon>Mediophyceae</taxon>
        <taxon>Lithodesmiophycidae</taxon>
        <taxon>Lithodesmiales</taxon>
        <taxon>Lithodesmiaceae</taxon>
        <taxon>Ditylum</taxon>
    </lineage>
</organism>
<feature type="domain" description="Smr" evidence="4">
    <location>
        <begin position="891"/>
        <end position="987"/>
    </location>
</feature>
<dbReference type="Pfam" id="PF13812">
    <property type="entry name" value="PPR_3"/>
    <property type="match status" value="1"/>
</dbReference>
<dbReference type="Pfam" id="PF01535">
    <property type="entry name" value="PPR"/>
    <property type="match status" value="2"/>
</dbReference>
<feature type="repeat" description="PPR" evidence="2">
    <location>
        <begin position="68"/>
        <end position="98"/>
    </location>
</feature>
<dbReference type="AlphaFoldDB" id="A0A7S1ZJK5"/>
<dbReference type="PANTHER" id="PTHR47447">
    <property type="entry name" value="OS03G0856100 PROTEIN"/>
    <property type="match status" value="1"/>
</dbReference>
<reference evidence="5" key="1">
    <citation type="submission" date="2021-01" db="EMBL/GenBank/DDBJ databases">
        <authorList>
            <person name="Corre E."/>
            <person name="Pelletier E."/>
            <person name="Niang G."/>
            <person name="Scheremetjew M."/>
            <person name="Finn R."/>
            <person name="Kale V."/>
            <person name="Holt S."/>
            <person name="Cochrane G."/>
            <person name="Meng A."/>
            <person name="Brown T."/>
            <person name="Cohen L."/>
        </authorList>
    </citation>
    <scope>NUCLEOTIDE SEQUENCE</scope>
    <source>
        <strain evidence="5">Pop2</strain>
    </source>
</reference>